<dbReference type="InterPro" id="IPR029753">
    <property type="entry name" value="D-isomer_DH_CS"/>
</dbReference>
<keyword evidence="1" id="KW-0560">Oxidoreductase</keyword>
<dbReference type="Pfam" id="PF02826">
    <property type="entry name" value="2-Hacid_dh_C"/>
    <property type="match status" value="1"/>
</dbReference>
<dbReference type="Gene3D" id="3.40.50.720">
    <property type="entry name" value="NAD(P)-binding Rossmann-like Domain"/>
    <property type="match status" value="2"/>
</dbReference>
<dbReference type="EMBL" id="BNBC01000008">
    <property type="protein sequence ID" value="GHE68255.1"/>
    <property type="molecule type" value="Genomic_DNA"/>
</dbReference>
<evidence type="ECO:0000256" key="2">
    <source>
        <dbReference type="ARBA" id="ARBA00023027"/>
    </source>
</evidence>
<dbReference type="GO" id="GO:0051287">
    <property type="term" value="F:NAD binding"/>
    <property type="evidence" value="ECO:0007669"/>
    <property type="project" value="InterPro"/>
</dbReference>
<dbReference type="AlphaFoldDB" id="A0A918ZTT1"/>
<dbReference type="InterPro" id="IPR036291">
    <property type="entry name" value="NAD(P)-bd_dom_sf"/>
</dbReference>
<protein>
    <submittedName>
        <fullName evidence="4">2-hydroxyacid dehydrogenase</fullName>
    </submittedName>
</protein>
<reference evidence="4" key="2">
    <citation type="submission" date="2020-09" db="EMBL/GenBank/DDBJ databases">
        <authorList>
            <person name="Sun Q."/>
            <person name="Ohkuma M."/>
        </authorList>
    </citation>
    <scope>NUCLEOTIDE SEQUENCE</scope>
    <source>
        <strain evidence="4">JCM 3302</strain>
    </source>
</reference>
<organism evidence="4 5">
    <name type="scientific">Streptomyces spiralis</name>
    <dbReference type="NCBI Taxonomy" id="66376"/>
    <lineage>
        <taxon>Bacteria</taxon>
        <taxon>Bacillati</taxon>
        <taxon>Actinomycetota</taxon>
        <taxon>Actinomycetes</taxon>
        <taxon>Kitasatosporales</taxon>
        <taxon>Streptomycetaceae</taxon>
        <taxon>Streptomyces</taxon>
    </lineage>
</organism>
<keyword evidence="2" id="KW-0520">NAD</keyword>
<dbReference type="PROSITE" id="PS00671">
    <property type="entry name" value="D_2_HYDROXYACID_DH_3"/>
    <property type="match status" value="1"/>
</dbReference>
<dbReference type="InterPro" id="IPR006140">
    <property type="entry name" value="D-isomer_DH_NAD-bd"/>
</dbReference>
<gene>
    <name evidence="4" type="ORF">GCM10014715_22400</name>
</gene>
<accession>A0A918ZTT1</accession>
<evidence type="ECO:0000256" key="1">
    <source>
        <dbReference type="ARBA" id="ARBA00023002"/>
    </source>
</evidence>
<dbReference type="SUPFAM" id="SSF52283">
    <property type="entry name" value="Formate/glycerate dehydrogenase catalytic domain-like"/>
    <property type="match status" value="1"/>
</dbReference>
<comment type="caution">
    <text evidence="4">The sequence shown here is derived from an EMBL/GenBank/DDBJ whole genome shotgun (WGS) entry which is preliminary data.</text>
</comment>
<sequence length="360" mass="38614">MSIGSKDRHGPDQARIAATEGLGMRTTELPLVVVLGEQEPPLLDRIKDRARLRRVGEPHLADALRAADALLVWDFLTDALPAAWPEEGGPRWVHTASAGVDKLLFPALLRSDAVITNSRGVFEEPIAEYVAGLVLAMAKDLPGTLDRQRSRTWQHRATERVAGTRAVVVGGGPIGRAVARVLGALGLRVTLVSRRARPHDAEFGRVHGFGELPGLLPEADWLVSAAPLTDETADLFDATLFARMKRGARFVNVGRGPLVVEDDLVAALHEGRLAGAALDVLRQEPLPADSPLWSVPGLLISPHMSADTHGWLEDLAELFLANFACWAAGRPLRNVVDKTLGYVPVGEAPGGTPHTEEGSS</sequence>
<evidence type="ECO:0000313" key="4">
    <source>
        <dbReference type="EMBL" id="GHE68255.1"/>
    </source>
</evidence>
<dbReference type="SUPFAM" id="SSF51735">
    <property type="entry name" value="NAD(P)-binding Rossmann-fold domains"/>
    <property type="match status" value="1"/>
</dbReference>
<evidence type="ECO:0000259" key="3">
    <source>
        <dbReference type="Pfam" id="PF02826"/>
    </source>
</evidence>
<dbReference type="Proteomes" id="UP000641386">
    <property type="component" value="Unassembled WGS sequence"/>
</dbReference>
<dbReference type="CDD" id="cd05300">
    <property type="entry name" value="2-Hacid_dh_1"/>
    <property type="match status" value="1"/>
</dbReference>
<evidence type="ECO:0000313" key="5">
    <source>
        <dbReference type="Proteomes" id="UP000641386"/>
    </source>
</evidence>
<keyword evidence="5" id="KW-1185">Reference proteome</keyword>
<proteinExistence type="predicted"/>
<reference evidence="4" key="1">
    <citation type="journal article" date="2014" name="Int. J. Syst. Evol. Microbiol.">
        <title>Complete genome sequence of Corynebacterium casei LMG S-19264T (=DSM 44701T), isolated from a smear-ripened cheese.</title>
        <authorList>
            <consortium name="US DOE Joint Genome Institute (JGI-PGF)"/>
            <person name="Walter F."/>
            <person name="Albersmeier A."/>
            <person name="Kalinowski J."/>
            <person name="Ruckert C."/>
        </authorList>
    </citation>
    <scope>NUCLEOTIDE SEQUENCE</scope>
    <source>
        <strain evidence="4">JCM 3302</strain>
    </source>
</reference>
<feature type="domain" description="D-isomer specific 2-hydroxyacid dehydrogenase NAD-binding" evidence="3">
    <location>
        <begin position="132"/>
        <end position="305"/>
    </location>
</feature>
<name>A0A918ZTT1_9ACTN</name>
<dbReference type="PANTHER" id="PTHR43333:SF1">
    <property type="entry name" value="D-ISOMER SPECIFIC 2-HYDROXYACID DEHYDROGENASE NAD-BINDING DOMAIN-CONTAINING PROTEIN"/>
    <property type="match status" value="1"/>
</dbReference>
<dbReference type="PANTHER" id="PTHR43333">
    <property type="entry name" value="2-HACID_DH_C DOMAIN-CONTAINING PROTEIN"/>
    <property type="match status" value="1"/>
</dbReference>
<dbReference type="GO" id="GO:0016616">
    <property type="term" value="F:oxidoreductase activity, acting on the CH-OH group of donors, NAD or NADP as acceptor"/>
    <property type="evidence" value="ECO:0007669"/>
    <property type="project" value="UniProtKB-ARBA"/>
</dbReference>